<keyword evidence="1" id="KW-1133">Transmembrane helix</keyword>
<dbReference type="GeneID" id="25911328"/>
<organism evidence="2 3">
    <name type="scientific">Sphaeroforma arctica JP610</name>
    <dbReference type="NCBI Taxonomy" id="667725"/>
    <lineage>
        <taxon>Eukaryota</taxon>
        <taxon>Ichthyosporea</taxon>
        <taxon>Ichthyophonida</taxon>
        <taxon>Sphaeroforma</taxon>
    </lineage>
</organism>
<evidence type="ECO:0000313" key="2">
    <source>
        <dbReference type="EMBL" id="KNC76687.1"/>
    </source>
</evidence>
<keyword evidence="1" id="KW-0812">Transmembrane</keyword>
<keyword evidence="1" id="KW-0472">Membrane</keyword>
<dbReference type="Proteomes" id="UP000054560">
    <property type="component" value="Unassembled WGS sequence"/>
</dbReference>
<proteinExistence type="predicted"/>
<dbReference type="EMBL" id="KQ243002">
    <property type="protein sequence ID" value="KNC76687.1"/>
    <property type="molecule type" value="Genomic_DNA"/>
</dbReference>
<protein>
    <submittedName>
        <fullName evidence="2">Uncharacterized protein</fullName>
    </submittedName>
</protein>
<feature type="transmembrane region" description="Helical" evidence="1">
    <location>
        <begin position="62"/>
        <end position="79"/>
    </location>
</feature>
<gene>
    <name evidence="2" type="ORF">SARC_10824</name>
</gene>
<reference evidence="2 3" key="1">
    <citation type="submission" date="2011-02" db="EMBL/GenBank/DDBJ databases">
        <title>The Genome Sequence of Sphaeroforma arctica JP610.</title>
        <authorList>
            <consortium name="The Broad Institute Genome Sequencing Platform"/>
            <person name="Russ C."/>
            <person name="Cuomo C."/>
            <person name="Young S.K."/>
            <person name="Zeng Q."/>
            <person name="Gargeya S."/>
            <person name="Alvarado L."/>
            <person name="Berlin A."/>
            <person name="Chapman S.B."/>
            <person name="Chen Z."/>
            <person name="Freedman E."/>
            <person name="Gellesch M."/>
            <person name="Goldberg J."/>
            <person name="Griggs A."/>
            <person name="Gujja S."/>
            <person name="Heilman E."/>
            <person name="Heiman D."/>
            <person name="Howarth C."/>
            <person name="Mehta T."/>
            <person name="Neiman D."/>
            <person name="Pearson M."/>
            <person name="Roberts A."/>
            <person name="Saif S."/>
            <person name="Shea T."/>
            <person name="Shenoy N."/>
            <person name="Sisk P."/>
            <person name="Stolte C."/>
            <person name="Sykes S."/>
            <person name="White J."/>
            <person name="Yandava C."/>
            <person name="Burger G."/>
            <person name="Gray M.W."/>
            <person name="Holland P.W.H."/>
            <person name="King N."/>
            <person name="Lang F.B.F."/>
            <person name="Roger A.J."/>
            <person name="Ruiz-Trillo I."/>
            <person name="Haas B."/>
            <person name="Nusbaum C."/>
            <person name="Birren B."/>
        </authorList>
    </citation>
    <scope>NUCLEOTIDE SEQUENCE [LARGE SCALE GENOMIC DNA]</scope>
    <source>
        <strain evidence="2 3">JP610</strain>
    </source>
</reference>
<sequence>MPDTLSDKKTAELELAALDNPWVSKKPEKPIRWIMLSPIIWAGILPMARIVSGENRVLRNRVFAGCGVAALAHSYFLTLTNDGFH</sequence>
<feature type="transmembrane region" description="Helical" evidence="1">
    <location>
        <begin position="31"/>
        <end position="50"/>
    </location>
</feature>
<evidence type="ECO:0000313" key="3">
    <source>
        <dbReference type="Proteomes" id="UP000054560"/>
    </source>
</evidence>
<keyword evidence="3" id="KW-1185">Reference proteome</keyword>
<name>A0A0L0FIT1_9EUKA</name>
<evidence type="ECO:0000256" key="1">
    <source>
        <dbReference type="SAM" id="Phobius"/>
    </source>
</evidence>
<dbReference type="AlphaFoldDB" id="A0A0L0FIT1"/>
<accession>A0A0L0FIT1</accession>
<dbReference type="RefSeq" id="XP_014150589.1">
    <property type="nucleotide sequence ID" value="XM_014295114.1"/>
</dbReference>